<dbReference type="PROSITE" id="PS51194">
    <property type="entry name" value="HELICASE_CTER"/>
    <property type="match status" value="1"/>
</dbReference>
<comment type="catalytic activity">
    <reaction evidence="8">
        <text>Couples ATP hydrolysis with the unwinding of duplex DNA by translocating in the 3'-5' direction.</text>
        <dbReference type="EC" id="5.6.2.4"/>
    </reaction>
</comment>
<evidence type="ECO:0000313" key="14">
    <source>
        <dbReference type="Proteomes" id="UP001174909"/>
    </source>
</evidence>
<proteinExistence type="inferred from homology"/>
<evidence type="ECO:0000259" key="12">
    <source>
        <dbReference type="PROSITE" id="PS51194"/>
    </source>
</evidence>
<keyword evidence="14" id="KW-1185">Reference proteome</keyword>
<keyword evidence="4 13" id="KW-0347">Helicase</keyword>
<dbReference type="GO" id="GO:0005737">
    <property type="term" value="C:cytoplasm"/>
    <property type="evidence" value="ECO:0007669"/>
    <property type="project" value="TreeGrafter"/>
</dbReference>
<sequence length="381" mass="43788">MERIFFAAFPTGYGKSLCYQLPALMLPGVTVIVSPLISLMKDQVDALREQKIYAVALLNSSLSWEEYRAELERLERGEIKLLYIAPERFRSRRFLNLLNSHRISLFVIDEVHCISQWGHDFRPSYLALRDAIHELHPSSIALFTATATPDVRTDILDHLKIQPLKSFTRGIERSNLKFSVCEVSVEAEKYSLLDEYMQQPRDKGIVYAGRRRETEEIASHLKKRGHRVDFYHAGRVDVERKRVQDRFFDDGPDGLDLVVATNAFGMGIDKSDIRYIIHWTMTGTLEQYYQEAGRAGRDGETAHCILFYCPDNRKLHEWFVKEGAPNKPDLLKLLKLVETFPSVGSFRMFAAEDLELSGFNADKIRVGISHLEKLGFLTEIV</sequence>
<comment type="caution">
    <text evidence="13">The sequence shown here is derived from an EMBL/GenBank/DDBJ whole genome shotgun (WGS) entry which is preliminary data.</text>
</comment>
<dbReference type="GO" id="GO:0043138">
    <property type="term" value="F:3'-5' DNA helicase activity"/>
    <property type="evidence" value="ECO:0007669"/>
    <property type="project" value="UniProtKB-EC"/>
</dbReference>
<dbReference type="PANTHER" id="PTHR13710:SF105">
    <property type="entry name" value="ATP-DEPENDENT DNA HELICASE Q1"/>
    <property type="match status" value="1"/>
</dbReference>
<evidence type="ECO:0000256" key="9">
    <source>
        <dbReference type="ARBA" id="ARBA00034808"/>
    </source>
</evidence>
<comment type="similarity">
    <text evidence="1">Belongs to the helicase family. RecQ subfamily.</text>
</comment>
<evidence type="ECO:0000256" key="10">
    <source>
        <dbReference type="ARBA" id="ARBA00044566"/>
    </source>
</evidence>
<dbReference type="Proteomes" id="UP001174909">
    <property type="component" value="Unassembled WGS sequence"/>
</dbReference>
<accession>A0AA35TF49</accession>
<dbReference type="InterPro" id="IPR027417">
    <property type="entry name" value="P-loop_NTPase"/>
</dbReference>
<dbReference type="GO" id="GO:0030894">
    <property type="term" value="C:replisome"/>
    <property type="evidence" value="ECO:0007669"/>
    <property type="project" value="TreeGrafter"/>
</dbReference>
<evidence type="ECO:0000313" key="13">
    <source>
        <dbReference type="EMBL" id="CAI8046458.1"/>
    </source>
</evidence>
<evidence type="ECO:0000256" key="8">
    <source>
        <dbReference type="ARBA" id="ARBA00034617"/>
    </source>
</evidence>
<protein>
    <recommendedName>
        <fullName evidence="9">DNA 3'-5' helicase</fullName>
        <ecNumber evidence="9">5.6.2.4</ecNumber>
    </recommendedName>
    <alternativeName>
        <fullName evidence="10">DNA 3'-5' helicase Q1</fullName>
    </alternativeName>
</protein>
<feature type="domain" description="Helicase ATP-binding" evidence="11">
    <location>
        <begin position="1"/>
        <end position="165"/>
    </location>
</feature>
<gene>
    <name evidence="13" type="ORF">GBAR_LOCUS25700</name>
</gene>
<dbReference type="EC" id="5.6.2.4" evidence="9"/>
<dbReference type="PANTHER" id="PTHR13710">
    <property type="entry name" value="DNA HELICASE RECQ FAMILY MEMBER"/>
    <property type="match status" value="1"/>
</dbReference>
<dbReference type="InterPro" id="IPR001650">
    <property type="entry name" value="Helicase_C-like"/>
</dbReference>
<evidence type="ECO:0000256" key="2">
    <source>
        <dbReference type="ARBA" id="ARBA00022741"/>
    </source>
</evidence>
<evidence type="ECO:0000256" key="7">
    <source>
        <dbReference type="ARBA" id="ARBA00023235"/>
    </source>
</evidence>
<organism evidence="13 14">
    <name type="scientific">Geodia barretti</name>
    <name type="common">Barrett's horny sponge</name>
    <dbReference type="NCBI Taxonomy" id="519541"/>
    <lineage>
        <taxon>Eukaryota</taxon>
        <taxon>Metazoa</taxon>
        <taxon>Porifera</taxon>
        <taxon>Demospongiae</taxon>
        <taxon>Heteroscleromorpha</taxon>
        <taxon>Tetractinellida</taxon>
        <taxon>Astrophorina</taxon>
        <taxon>Geodiidae</taxon>
        <taxon>Geodia</taxon>
    </lineage>
</organism>
<dbReference type="Pfam" id="PF00270">
    <property type="entry name" value="DEAD"/>
    <property type="match status" value="1"/>
</dbReference>
<feature type="domain" description="Helicase C-terminal" evidence="12">
    <location>
        <begin position="192"/>
        <end position="335"/>
    </location>
</feature>
<keyword evidence="3" id="KW-0378">Hydrolase</keyword>
<dbReference type="SMART" id="SM00487">
    <property type="entry name" value="DEXDc"/>
    <property type="match status" value="1"/>
</dbReference>
<dbReference type="Pfam" id="PF00271">
    <property type="entry name" value="Helicase_C"/>
    <property type="match status" value="1"/>
</dbReference>
<keyword evidence="6" id="KW-0238">DNA-binding</keyword>
<dbReference type="InterPro" id="IPR002464">
    <property type="entry name" value="DNA/RNA_helicase_DEAH_CS"/>
</dbReference>
<dbReference type="GO" id="GO:0005524">
    <property type="term" value="F:ATP binding"/>
    <property type="evidence" value="ECO:0007669"/>
    <property type="project" value="UniProtKB-KW"/>
</dbReference>
<dbReference type="SUPFAM" id="SSF52540">
    <property type="entry name" value="P-loop containing nucleoside triphosphate hydrolases"/>
    <property type="match status" value="1"/>
</dbReference>
<dbReference type="GO" id="GO:0006310">
    <property type="term" value="P:DNA recombination"/>
    <property type="evidence" value="ECO:0007669"/>
    <property type="project" value="InterPro"/>
</dbReference>
<evidence type="ECO:0000256" key="3">
    <source>
        <dbReference type="ARBA" id="ARBA00022801"/>
    </source>
</evidence>
<evidence type="ECO:0000259" key="11">
    <source>
        <dbReference type="PROSITE" id="PS51192"/>
    </source>
</evidence>
<dbReference type="GO" id="GO:0003677">
    <property type="term" value="F:DNA binding"/>
    <property type="evidence" value="ECO:0007669"/>
    <property type="project" value="UniProtKB-KW"/>
</dbReference>
<dbReference type="PROSITE" id="PS00690">
    <property type="entry name" value="DEAH_ATP_HELICASE"/>
    <property type="match status" value="1"/>
</dbReference>
<reference evidence="13" key="1">
    <citation type="submission" date="2023-03" db="EMBL/GenBank/DDBJ databases">
        <authorList>
            <person name="Steffen K."/>
            <person name="Cardenas P."/>
        </authorList>
    </citation>
    <scope>NUCLEOTIDE SEQUENCE</scope>
</reference>
<dbReference type="AlphaFoldDB" id="A0AA35TF49"/>
<dbReference type="InterPro" id="IPR014001">
    <property type="entry name" value="Helicase_ATP-bd"/>
</dbReference>
<keyword evidence="2" id="KW-0547">Nucleotide-binding</keyword>
<evidence type="ECO:0000256" key="4">
    <source>
        <dbReference type="ARBA" id="ARBA00022806"/>
    </source>
</evidence>
<evidence type="ECO:0000256" key="6">
    <source>
        <dbReference type="ARBA" id="ARBA00023125"/>
    </source>
</evidence>
<dbReference type="NCBIfam" id="TIGR00614">
    <property type="entry name" value="recQ_fam"/>
    <property type="match status" value="1"/>
</dbReference>
<name>A0AA35TF49_GEOBA</name>
<dbReference type="CDD" id="cd17920">
    <property type="entry name" value="DEXHc_RecQ"/>
    <property type="match status" value="1"/>
</dbReference>
<dbReference type="SMART" id="SM00490">
    <property type="entry name" value="HELICc"/>
    <property type="match status" value="1"/>
</dbReference>
<dbReference type="Gene3D" id="3.40.50.300">
    <property type="entry name" value="P-loop containing nucleotide triphosphate hydrolases"/>
    <property type="match status" value="2"/>
</dbReference>
<dbReference type="GO" id="GO:0006281">
    <property type="term" value="P:DNA repair"/>
    <property type="evidence" value="ECO:0007669"/>
    <property type="project" value="TreeGrafter"/>
</dbReference>
<dbReference type="EMBL" id="CASHTH010003565">
    <property type="protein sequence ID" value="CAI8046458.1"/>
    <property type="molecule type" value="Genomic_DNA"/>
</dbReference>
<dbReference type="InterPro" id="IPR004589">
    <property type="entry name" value="DNA_helicase_ATP-dep_RecQ"/>
</dbReference>
<dbReference type="GO" id="GO:0009378">
    <property type="term" value="F:four-way junction helicase activity"/>
    <property type="evidence" value="ECO:0007669"/>
    <property type="project" value="TreeGrafter"/>
</dbReference>
<keyword evidence="5" id="KW-0067">ATP-binding</keyword>
<keyword evidence="7" id="KW-0413">Isomerase</keyword>
<evidence type="ECO:0000256" key="1">
    <source>
        <dbReference type="ARBA" id="ARBA00005446"/>
    </source>
</evidence>
<dbReference type="PROSITE" id="PS51192">
    <property type="entry name" value="HELICASE_ATP_BIND_1"/>
    <property type="match status" value="1"/>
</dbReference>
<dbReference type="InterPro" id="IPR011545">
    <property type="entry name" value="DEAD/DEAH_box_helicase_dom"/>
</dbReference>
<dbReference type="GO" id="GO:0016787">
    <property type="term" value="F:hydrolase activity"/>
    <property type="evidence" value="ECO:0007669"/>
    <property type="project" value="UniProtKB-KW"/>
</dbReference>
<evidence type="ECO:0000256" key="5">
    <source>
        <dbReference type="ARBA" id="ARBA00022840"/>
    </source>
</evidence>